<evidence type="ECO:0000313" key="5">
    <source>
        <dbReference type="EMBL" id="ACY13063.1"/>
    </source>
</evidence>
<dbReference type="CDD" id="cd06442">
    <property type="entry name" value="DPM1_like"/>
    <property type="match status" value="1"/>
</dbReference>
<keyword evidence="3 5" id="KW-0808">Transferase</keyword>
<organism evidence="5 6">
    <name type="scientific">Haliangium ochraceum (strain DSM 14365 / JCM 11303 / SMP-2)</name>
    <dbReference type="NCBI Taxonomy" id="502025"/>
    <lineage>
        <taxon>Bacteria</taxon>
        <taxon>Pseudomonadati</taxon>
        <taxon>Myxococcota</taxon>
        <taxon>Polyangia</taxon>
        <taxon>Haliangiales</taxon>
        <taxon>Kofleriaceae</taxon>
        <taxon>Haliangium</taxon>
    </lineage>
</organism>
<dbReference type="InterPro" id="IPR039528">
    <property type="entry name" value="DPM1-like"/>
</dbReference>
<gene>
    <name evidence="5" type="ordered locus">Hoch_0422</name>
</gene>
<evidence type="ECO:0000256" key="2">
    <source>
        <dbReference type="ARBA" id="ARBA00022676"/>
    </source>
</evidence>
<dbReference type="eggNOG" id="COG1215">
    <property type="taxonomic scope" value="Bacteria"/>
</dbReference>
<dbReference type="CAZy" id="GT2">
    <property type="family name" value="Glycosyltransferase Family 2"/>
</dbReference>
<dbReference type="InterPro" id="IPR001173">
    <property type="entry name" value="Glyco_trans_2-like"/>
</dbReference>
<proteinExistence type="inferred from homology"/>
<dbReference type="EMBL" id="CP001804">
    <property type="protein sequence ID" value="ACY13063.1"/>
    <property type="molecule type" value="Genomic_DNA"/>
</dbReference>
<dbReference type="InterPro" id="IPR029044">
    <property type="entry name" value="Nucleotide-diphossugar_trans"/>
</dbReference>
<dbReference type="AlphaFoldDB" id="D0LK29"/>
<dbReference type="RefSeq" id="WP_012825690.1">
    <property type="nucleotide sequence ID" value="NC_013440.1"/>
</dbReference>
<dbReference type="Gene3D" id="3.90.550.10">
    <property type="entry name" value="Spore Coat Polysaccharide Biosynthesis Protein SpsA, Chain A"/>
    <property type="match status" value="1"/>
</dbReference>
<comment type="similarity">
    <text evidence="1">Belongs to the glycosyltransferase 2 family.</text>
</comment>
<evidence type="ECO:0000256" key="3">
    <source>
        <dbReference type="ARBA" id="ARBA00022679"/>
    </source>
</evidence>
<dbReference type="GO" id="GO:0009247">
    <property type="term" value="P:glycolipid biosynthetic process"/>
    <property type="evidence" value="ECO:0007669"/>
    <property type="project" value="TreeGrafter"/>
</dbReference>
<dbReference type="EC" id="2.4.1.83" evidence="5"/>
<dbReference type="OrthoDB" id="9802649at2"/>
<dbReference type="KEGG" id="hoh:Hoch_0422"/>
<evidence type="ECO:0000313" key="6">
    <source>
        <dbReference type="Proteomes" id="UP000001880"/>
    </source>
</evidence>
<evidence type="ECO:0000256" key="1">
    <source>
        <dbReference type="ARBA" id="ARBA00006739"/>
    </source>
</evidence>
<dbReference type="GO" id="GO:0004582">
    <property type="term" value="F:dolichyl-phosphate beta-D-mannosyltransferase activity"/>
    <property type="evidence" value="ECO:0007669"/>
    <property type="project" value="UniProtKB-EC"/>
</dbReference>
<keyword evidence="6" id="KW-1185">Reference proteome</keyword>
<dbReference type="GO" id="GO:0016020">
    <property type="term" value="C:membrane"/>
    <property type="evidence" value="ECO:0007669"/>
    <property type="project" value="GOC"/>
</dbReference>
<dbReference type="PANTHER" id="PTHR43398:SF1">
    <property type="entry name" value="DOLICHOL-PHOSPHATE MANNOSYLTRANSFERASE SUBUNIT 1"/>
    <property type="match status" value="1"/>
</dbReference>
<dbReference type="HOGENOM" id="CLU_033536_13_0_7"/>
<protein>
    <submittedName>
        <fullName evidence="5">Dolichyl-phosphate beta-D-mannosyltransferase</fullName>
        <ecNumber evidence="5">2.4.1.83</ecNumber>
    </submittedName>
</protein>
<dbReference type="Proteomes" id="UP000001880">
    <property type="component" value="Chromosome"/>
</dbReference>
<name>D0LK29_HALO1</name>
<feature type="domain" description="Glycosyltransferase 2-like" evidence="4">
    <location>
        <begin position="12"/>
        <end position="175"/>
    </location>
</feature>
<sequence length="247" mass="27166">MSLEHSGAGALICIPTYNEAENLPLIVPAVLTAVPEAHVLVIDDASPDGTGQIADALARDSEQVHVLHRAGKEGLGRAYLAAFEWALARDYRFVFEFDADFSHDPGYLPGFVALLEDEADVIVGSRRIPGGGVENWGALRRFVSWGGSMYARTILGVPVRDLTGGFNGFRREALAGLGLEDVSSTGYCFQIELKYRALKRGYRVLEQAIVFPDRVRGVSKMSGEIFLEAVRQVWKLRLREDEIRGAE</sequence>
<evidence type="ECO:0000259" key="4">
    <source>
        <dbReference type="Pfam" id="PF00535"/>
    </source>
</evidence>
<dbReference type="PANTHER" id="PTHR43398">
    <property type="entry name" value="DOLICHOL-PHOSPHATE MANNOSYLTRANSFERASE SUBUNIT 1"/>
    <property type="match status" value="1"/>
</dbReference>
<keyword evidence="2 5" id="KW-0328">Glycosyltransferase</keyword>
<accession>D0LK29</accession>
<dbReference type="Pfam" id="PF00535">
    <property type="entry name" value="Glycos_transf_2"/>
    <property type="match status" value="1"/>
</dbReference>
<dbReference type="FunFam" id="3.90.550.10:FF:000122">
    <property type="entry name" value="Dolichol-phosphate mannosyltransferase subunit 1"/>
    <property type="match status" value="1"/>
</dbReference>
<dbReference type="STRING" id="502025.Hoch_0422"/>
<reference evidence="5 6" key="1">
    <citation type="journal article" date="2010" name="Stand. Genomic Sci.">
        <title>Complete genome sequence of Haliangium ochraceum type strain (SMP-2).</title>
        <authorList>
            <consortium name="US DOE Joint Genome Institute (JGI-PGF)"/>
            <person name="Ivanova N."/>
            <person name="Daum C."/>
            <person name="Lang E."/>
            <person name="Abt B."/>
            <person name="Kopitz M."/>
            <person name="Saunders E."/>
            <person name="Lapidus A."/>
            <person name="Lucas S."/>
            <person name="Glavina Del Rio T."/>
            <person name="Nolan M."/>
            <person name="Tice H."/>
            <person name="Copeland A."/>
            <person name="Cheng J.F."/>
            <person name="Chen F."/>
            <person name="Bruce D."/>
            <person name="Goodwin L."/>
            <person name="Pitluck S."/>
            <person name="Mavromatis K."/>
            <person name="Pati A."/>
            <person name="Mikhailova N."/>
            <person name="Chen A."/>
            <person name="Palaniappan K."/>
            <person name="Land M."/>
            <person name="Hauser L."/>
            <person name="Chang Y.J."/>
            <person name="Jeffries C.D."/>
            <person name="Detter J.C."/>
            <person name="Brettin T."/>
            <person name="Rohde M."/>
            <person name="Goker M."/>
            <person name="Bristow J."/>
            <person name="Markowitz V."/>
            <person name="Eisen J.A."/>
            <person name="Hugenholtz P."/>
            <person name="Kyrpides N.C."/>
            <person name="Klenk H.P."/>
        </authorList>
    </citation>
    <scope>NUCLEOTIDE SEQUENCE [LARGE SCALE GENOMIC DNA]</scope>
    <source>
        <strain evidence="6">DSM 14365 / CIP 107738 / JCM 11303 / AJ 13395 / SMP-2</strain>
    </source>
</reference>
<dbReference type="SUPFAM" id="SSF53448">
    <property type="entry name" value="Nucleotide-diphospho-sugar transferases"/>
    <property type="match status" value="1"/>
</dbReference>